<dbReference type="EMBL" id="MFVV01000019">
    <property type="protein sequence ID" value="OGJ03426.1"/>
    <property type="molecule type" value="Genomic_DNA"/>
</dbReference>
<comment type="caution">
    <text evidence="1">The sequence shown here is derived from an EMBL/GenBank/DDBJ whole genome shotgun (WGS) entry which is preliminary data.</text>
</comment>
<evidence type="ECO:0000313" key="1">
    <source>
        <dbReference type="EMBL" id="OGJ03426.1"/>
    </source>
</evidence>
<organism evidence="1 2">
    <name type="scientific">Candidatus Nomurabacteria bacterium RIFCSPLOWO2_12_FULL_46_14</name>
    <dbReference type="NCBI Taxonomy" id="1801797"/>
    <lineage>
        <taxon>Bacteria</taxon>
        <taxon>Candidatus Nomuraibacteriota</taxon>
    </lineage>
</organism>
<gene>
    <name evidence="1" type="ORF">A3G06_00880</name>
</gene>
<evidence type="ECO:0000313" key="2">
    <source>
        <dbReference type="Proteomes" id="UP000176192"/>
    </source>
</evidence>
<dbReference type="STRING" id="1801797.A3G06_00880"/>
<reference evidence="1 2" key="1">
    <citation type="journal article" date="2016" name="Nat. Commun.">
        <title>Thousands of microbial genomes shed light on interconnected biogeochemical processes in an aquifer system.</title>
        <authorList>
            <person name="Anantharaman K."/>
            <person name="Brown C.T."/>
            <person name="Hug L.A."/>
            <person name="Sharon I."/>
            <person name="Castelle C.J."/>
            <person name="Probst A.J."/>
            <person name="Thomas B.C."/>
            <person name="Singh A."/>
            <person name="Wilkins M.J."/>
            <person name="Karaoz U."/>
            <person name="Brodie E.L."/>
            <person name="Williams K.H."/>
            <person name="Hubbard S.S."/>
            <person name="Banfield J.F."/>
        </authorList>
    </citation>
    <scope>NUCLEOTIDE SEQUENCE [LARGE SCALE GENOMIC DNA]</scope>
</reference>
<accession>A0A1F6YAN3</accession>
<dbReference type="Proteomes" id="UP000176192">
    <property type="component" value="Unassembled WGS sequence"/>
</dbReference>
<proteinExistence type="predicted"/>
<name>A0A1F6YAN3_9BACT</name>
<sequence>MFNGKVIFPPPHCILLNLSSQTLHDKYLSFAIFTTLLIWQGFIGNKFVDFQHNSLAERLFFLNNLFNISESFEIILHLINIAIRSVNFGWNIYFNITV</sequence>
<protein>
    <submittedName>
        <fullName evidence="1">Uncharacterized protein</fullName>
    </submittedName>
</protein>
<dbReference type="AlphaFoldDB" id="A0A1F6YAN3"/>